<evidence type="ECO:0000256" key="1">
    <source>
        <dbReference type="SAM" id="Phobius"/>
    </source>
</evidence>
<dbReference type="AlphaFoldDB" id="A0A1J5TRS2"/>
<dbReference type="InterPro" id="IPR005180">
    <property type="entry name" value="DUF302"/>
</dbReference>
<organism evidence="3">
    <name type="scientific">mine drainage metagenome</name>
    <dbReference type="NCBI Taxonomy" id="410659"/>
    <lineage>
        <taxon>unclassified sequences</taxon>
        <taxon>metagenomes</taxon>
        <taxon>ecological metagenomes</taxon>
    </lineage>
</organism>
<evidence type="ECO:0000313" key="3">
    <source>
        <dbReference type="EMBL" id="OIR16404.1"/>
    </source>
</evidence>
<keyword evidence="1" id="KW-1133">Transmembrane helix</keyword>
<dbReference type="EMBL" id="MLJW01000007">
    <property type="protein sequence ID" value="OIR16404.1"/>
    <property type="molecule type" value="Genomic_DNA"/>
</dbReference>
<proteinExistence type="predicted"/>
<accession>A0A1J5TRS2</accession>
<dbReference type="Gene3D" id="3.30.310.70">
    <property type="entry name" value="TT1751-like domain"/>
    <property type="match status" value="1"/>
</dbReference>
<comment type="caution">
    <text evidence="3">The sequence shown here is derived from an EMBL/GenBank/DDBJ whole genome shotgun (WGS) entry which is preliminary data.</text>
</comment>
<name>A0A1J5TRS2_9ZZZZ</name>
<protein>
    <recommendedName>
        <fullName evidence="2">DUF302 domain-containing protein</fullName>
    </recommendedName>
</protein>
<feature type="domain" description="DUF302" evidence="2">
    <location>
        <begin position="65"/>
        <end position="124"/>
    </location>
</feature>
<dbReference type="SUPFAM" id="SSF103247">
    <property type="entry name" value="TT1751-like"/>
    <property type="match status" value="1"/>
</dbReference>
<dbReference type="InterPro" id="IPR035923">
    <property type="entry name" value="TT1751-like_sf"/>
</dbReference>
<evidence type="ECO:0000259" key="2">
    <source>
        <dbReference type="Pfam" id="PF03625"/>
    </source>
</evidence>
<feature type="transmembrane region" description="Helical" evidence="1">
    <location>
        <begin position="6"/>
        <end position="23"/>
    </location>
</feature>
<dbReference type="Pfam" id="PF03625">
    <property type="entry name" value="DUF302"/>
    <property type="match status" value="1"/>
</dbReference>
<keyword evidence="1" id="KW-0812">Transmembrane</keyword>
<sequence length="183" mass="18982">MLKVVGGFIAGACFFGVLVYNFMGSMMFREVQSPFGVEETVARIQQNIQNTGNGWALSGLRNPGKAVEADGGNTLPVLLIEACSTKYSGPILKDDSVRFLSNLMPCKISVYKKNDGKTYIGMMNAGFMGGMFGSMVGETMSHVAADQAKFIQFDPSKPAPAMIKGTPGAGASGGSGAGAAGGC</sequence>
<gene>
    <name evidence="3" type="ORF">GALL_31290</name>
</gene>
<dbReference type="CDD" id="cd14797">
    <property type="entry name" value="DUF302"/>
    <property type="match status" value="1"/>
</dbReference>
<keyword evidence="1" id="KW-0472">Membrane</keyword>
<reference evidence="3" key="1">
    <citation type="submission" date="2016-10" db="EMBL/GenBank/DDBJ databases">
        <title>Sequence of Gallionella enrichment culture.</title>
        <authorList>
            <person name="Poehlein A."/>
            <person name="Muehling M."/>
            <person name="Daniel R."/>
        </authorList>
    </citation>
    <scope>NUCLEOTIDE SEQUENCE</scope>
</reference>